<reference evidence="6 7" key="1">
    <citation type="submission" date="2024-01" db="EMBL/GenBank/DDBJ databases">
        <title>The genome of the rayed Mediterranean limpet Patella caerulea (Linnaeus, 1758).</title>
        <authorList>
            <person name="Anh-Thu Weber A."/>
            <person name="Halstead-Nussloch G."/>
        </authorList>
    </citation>
    <scope>NUCLEOTIDE SEQUENCE [LARGE SCALE GENOMIC DNA]</scope>
    <source>
        <strain evidence="6">AATW-2023a</strain>
        <tissue evidence="6">Whole specimen</tissue>
    </source>
</reference>
<evidence type="ECO:0000256" key="3">
    <source>
        <dbReference type="SAM" id="Phobius"/>
    </source>
</evidence>
<keyword evidence="7" id="KW-1185">Reference proteome</keyword>
<comment type="caution">
    <text evidence="6">The sequence shown here is derived from an EMBL/GenBank/DDBJ whole genome shotgun (WGS) entry which is preliminary data.</text>
</comment>
<evidence type="ECO:0000259" key="4">
    <source>
        <dbReference type="Pfam" id="PF13359"/>
    </source>
</evidence>
<keyword evidence="3" id="KW-0812">Transmembrane</keyword>
<dbReference type="Pfam" id="PF13613">
    <property type="entry name" value="HTH_Tnp_4"/>
    <property type="match status" value="1"/>
</dbReference>
<dbReference type="InterPro" id="IPR027805">
    <property type="entry name" value="Transposase_HTH_dom"/>
</dbReference>
<dbReference type="InterPro" id="IPR027806">
    <property type="entry name" value="HARBI1_dom"/>
</dbReference>
<feature type="domain" description="DDE Tnp4" evidence="4">
    <location>
        <begin position="84"/>
        <end position="252"/>
    </location>
</feature>
<comment type="cofactor">
    <cofactor evidence="1">
        <name>a divalent metal cation</name>
        <dbReference type="ChEBI" id="CHEBI:60240"/>
    </cofactor>
</comment>
<accession>A0AAN8JWT9</accession>
<dbReference type="EMBL" id="JAZGQO010000006">
    <property type="protein sequence ID" value="KAK6184405.1"/>
    <property type="molecule type" value="Genomic_DNA"/>
</dbReference>
<sequence length="264" mass="29907">MAHKLTLEDEFLLTLLKLRMGLSHIDLAERFCLSEGTINNIIISWINYLYLVLGSLNIWPCRDIIIEHSSREFLDQYPNNLVIIDTTELKVQVPSALQKHSESYSSYKSHTTLNGLLGVDPNGGIMFVSQLFEGSISDKQIVSRLGFLEVLKQKLLVGEILKGDGIVPDKGFEIGKELGNLGLQLNIQPFLKNKVGFNEYDVIKAQTIARHRINVERAICKIRRFRIFNSIIPISMFGIINQIWTVACLLSNFQNSVLNAEMTE</sequence>
<dbReference type="PANTHER" id="PTHR23080:SF133">
    <property type="entry name" value="SI:CH211-262I1.5-RELATED"/>
    <property type="match status" value="1"/>
</dbReference>
<dbReference type="GO" id="GO:0046872">
    <property type="term" value="F:metal ion binding"/>
    <property type="evidence" value="ECO:0007669"/>
    <property type="project" value="UniProtKB-KW"/>
</dbReference>
<keyword evidence="3" id="KW-1133">Transmembrane helix</keyword>
<proteinExistence type="predicted"/>
<evidence type="ECO:0000313" key="7">
    <source>
        <dbReference type="Proteomes" id="UP001347796"/>
    </source>
</evidence>
<name>A0AAN8JWT9_PATCE</name>
<dbReference type="AlphaFoldDB" id="A0AAN8JWT9"/>
<feature type="domain" description="Transposase Helix-turn-helix" evidence="5">
    <location>
        <begin position="3"/>
        <end position="53"/>
    </location>
</feature>
<evidence type="ECO:0000259" key="5">
    <source>
        <dbReference type="Pfam" id="PF13613"/>
    </source>
</evidence>
<keyword evidence="3" id="KW-0472">Membrane</keyword>
<evidence type="ECO:0000256" key="2">
    <source>
        <dbReference type="ARBA" id="ARBA00022723"/>
    </source>
</evidence>
<gene>
    <name evidence="6" type="ORF">SNE40_006886</name>
</gene>
<protein>
    <recommendedName>
        <fullName evidence="8">DDE Tnp4 domain-containing protein</fullName>
    </recommendedName>
</protein>
<dbReference type="PANTHER" id="PTHR23080">
    <property type="entry name" value="THAP DOMAIN PROTEIN"/>
    <property type="match status" value="1"/>
</dbReference>
<evidence type="ECO:0000313" key="6">
    <source>
        <dbReference type="EMBL" id="KAK6184405.1"/>
    </source>
</evidence>
<feature type="transmembrane region" description="Helical" evidence="3">
    <location>
        <begin position="231"/>
        <end position="253"/>
    </location>
</feature>
<evidence type="ECO:0008006" key="8">
    <source>
        <dbReference type="Google" id="ProtNLM"/>
    </source>
</evidence>
<dbReference type="Pfam" id="PF13359">
    <property type="entry name" value="DDE_Tnp_4"/>
    <property type="match status" value="1"/>
</dbReference>
<keyword evidence="2" id="KW-0479">Metal-binding</keyword>
<organism evidence="6 7">
    <name type="scientific">Patella caerulea</name>
    <name type="common">Rayed Mediterranean limpet</name>
    <dbReference type="NCBI Taxonomy" id="87958"/>
    <lineage>
        <taxon>Eukaryota</taxon>
        <taxon>Metazoa</taxon>
        <taxon>Spiralia</taxon>
        <taxon>Lophotrochozoa</taxon>
        <taxon>Mollusca</taxon>
        <taxon>Gastropoda</taxon>
        <taxon>Patellogastropoda</taxon>
        <taxon>Patelloidea</taxon>
        <taxon>Patellidae</taxon>
        <taxon>Patella</taxon>
    </lineage>
</organism>
<evidence type="ECO:0000256" key="1">
    <source>
        <dbReference type="ARBA" id="ARBA00001968"/>
    </source>
</evidence>
<dbReference type="Proteomes" id="UP001347796">
    <property type="component" value="Unassembled WGS sequence"/>
</dbReference>